<keyword evidence="4" id="KW-1185">Reference proteome</keyword>
<dbReference type="Proteomes" id="UP001138802">
    <property type="component" value="Unassembled WGS sequence"/>
</dbReference>
<feature type="compositionally biased region" description="Acidic residues" evidence="1">
    <location>
        <begin position="362"/>
        <end position="373"/>
    </location>
</feature>
<sequence length="723" mass="76926">MYPKYFGLKEPSFSIAPDPHYLFLSEQHKEALAHLLYGVGESGGFVLLTGEVGTGKTTVCRAFLEQLPAGVDVALILNPAVTGNELLLNLCDEFRIPVPEGERSIKSLIDRLNAFLLDAHGRGRRPVLIIDEAQNLRPKVLEQVRLLTNLETTKHKLLQIFLIGQPELRRMLERDALRQINQRITARFHLRPFKLAETRDYIRHRVAVAGVDRPLFTAAAIRLIHQRAGGVPRLVNILCDRALLGACVTRASQVTPAIVKTAAREVQGESIDAPPRPAIRPAFGVAAALMLMMVAGWLGYSALSGHSPRALLDTLPAERWAAAAGWLGAVTDRGDAEPQTGIAPTGGPEAAEVAQAAPESESAPDGESDVEDLGPADVELASDAGDAASESARIAAGDRAPEDTPILEVTSALSAANPASAGEQDDETEQERPSSPAPSEMDPAEAAVIIDRAARSEAEALPTLLGRWGLQEVTLPSPDPCAGLPALGLRCERGQGTLGDLRRADRPALLRLANTAEDARFVVLGALDASTATLDWEDQSQRIPLTALEARMSGDYLLVWRPLANGVPLIGPGAAGDMVLRLRELLAQVPGAEITVPGSPLYDRGLRLAIEAFQSAHGLAADGIVGPRTMIQLNNVTARSGIPRLSQPAEPEPLDALGDPPSDPSELPERERANAEDAAPATSRADGLGTLNSTTPNPQNRSRAPNHPETIHSTAALKESPSA</sequence>
<dbReference type="SUPFAM" id="SSF47090">
    <property type="entry name" value="PGBD-like"/>
    <property type="match status" value="1"/>
</dbReference>
<dbReference type="Gene3D" id="1.10.101.10">
    <property type="entry name" value="PGBD-like superfamily/PGBD"/>
    <property type="match status" value="1"/>
</dbReference>
<evidence type="ECO:0000259" key="2">
    <source>
        <dbReference type="SMART" id="SM00382"/>
    </source>
</evidence>
<name>A0A9X1B8D1_9GAMM</name>
<proteinExistence type="predicted"/>
<evidence type="ECO:0000256" key="1">
    <source>
        <dbReference type="SAM" id="MobiDB-lite"/>
    </source>
</evidence>
<feature type="compositionally biased region" description="Low complexity" evidence="1">
    <location>
        <begin position="348"/>
        <end position="361"/>
    </location>
</feature>
<dbReference type="SUPFAM" id="SSF52540">
    <property type="entry name" value="P-loop containing nucleoside triphosphate hydrolases"/>
    <property type="match status" value="1"/>
</dbReference>
<feature type="region of interest" description="Disordered" evidence="1">
    <location>
        <begin position="415"/>
        <end position="443"/>
    </location>
</feature>
<dbReference type="Pfam" id="PF13401">
    <property type="entry name" value="AAA_22"/>
    <property type="match status" value="1"/>
</dbReference>
<protein>
    <submittedName>
        <fullName evidence="3">Peptidoglycan-binding protein</fullName>
    </submittedName>
</protein>
<feature type="region of interest" description="Disordered" evidence="1">
    <location>
        <begin position="332"/>
        <end position="373"/>
    </location>
</feature>
<evidence type="ECO:0000313" key="3">
    <source>
        <dbReference type="EMBL" id="MBK1643970.1"/>
    </source>
</evidence>
<dbReference type="InterPro" id="IPR036365">
    <property type="entry name" value="PGBD-like_sf"/>
</dbReference>
<dbReference type="InterPro" id="IPR036366">
    <property type="entry name" value="PGBDSf"/>
</dbReference>
<dbReference type="EMBL" id="NRSD01000003">
    <property type="protein sequence ID" value="MBK1643970.1"/>
    <property type="molecule type" value="Genomic_DNA"/>
</dbReference>
<dbReference type="InterPro" id="IPR003593">
    <property type="entry name" value="AAA+_ATPase"/>
</dbReference>
<dbReference type="PANTHER" id="PTHR35894">
    <property type="entry name" value="GENERAL SECRETION PATHWAY PROTEIN A-RELATED"/>
    <property type="match status" value="1"/>
</dbReference>
<dbReference type="InterPro" id="IPR052026">
    <property type="entry name" value="ExeA_AAA_ATPase_DNA-bind"/>
</dbReference>
<dbReference type="AlphaFoldDB" id="A0A9X1B8D1"/>
<feature type="compositionally biased region" description="Polar residues" evidence="1">
    <location>
        <begin position="690"/>
        <end position="703"/>
    </location>
</feature>
<dbReference type="InterPro" id="IPR002477">
    <property type="entry name" value="Peptidoglycan-bd-like"/>
</dbReference>
<dbReference type="GO" id="GO:0016887">
    <property type="term" value="F:ATP hydrolysis activity"/>
    <property type="evidence" value="ECO:0007669"/>
    <property type="project" value="InterPro"/>
</dbReference>
<dbReference type="PANTHER" id="PTHR35894:SF1">
    <property type="entry name" value="PHOSPHORIBULOKINASE _ URIDINE KINASE FAMILY"/>
    <property type="match status" value="1"/>
</dbReference>
<dbReference type="Gene3D" id="3.40.50.300">
    <property type="entry name" value="P-loop containing nucleotide triphosphate hydrolases"/>
    <property type="match status" value="1"/>
</dbReference>
<feature type="region of interest" description="Disordered" evidence="1">
    <location>
        <begin position="643"/>
        <end position="723"/>
    </location>
</feature>
<organism evidence="3 4">
    <name type="scientific">Thiocapsa imhoffii</name>
    <dbReference type="NCBI Taxonomy" id="382777"/>
    <lineage>
        <taxon>Bacteria</taxon>
        <taxon>Pseudomonadati</taxon>
        <taxon>Pseudomonadota</taxon>
        <taxon>Gammaproteobacteria</taxon>
        <taxon>Chromatiales</taxon>
        <taxon>Chromatiaceae</taxon>
        <taxon>Thiocapsa</taxon>
    </lineage>
</organism>
<dbReference type="Pfam" id="PF01471">
    <property type="entry name" value="PG_binding_1"/>
    <property type="match status" value="1"/>
</dbReference>
<dbReference type="SMART" id="SM00382">
    <property type="entry name" value="AAA"/>
    <property type="match status" value="1"/>
</dbReference>
<reference evidence="3 4" key="1">
    <citation type="journal article" date="2020" name="Microorganisms">
        <title>Osmotic Adaptation and Compatible Solute Biosynthesis of Phototrophic Bacteria as Revealed from Genome Analyses.</title>
        <authorList>
            <person name="Imhoff J.F."/>
            <person name="Rahn T."/>
            <person name="Kunzel S."/>
            <person name="Keller A."/>
            <person name="Neulinger S.C."/>
        </authorList>
    </citation>
    <scope>NUCLEOTIDE SEQUENCE [LARGE SCALE GENOMIC DNA]</scope>
    <source>
        <strain evidence="3 4">DSM 21303</strain>
    </source>
</reference>
<dbReference type="InterPro" id="IPR027417">
    <property type="entry name" value="P-loop_NTPase"/>
</dbReference>
<accession>A0A9X1B8D1</accession>
<dbReference type="Gene3D" id="3.90.70.10">
    <property type="entry name" value="Cysteine proteinases"/>
    <property type="match status" value="1"/>
</dbReference>
<feature type="domain" description="AAA+ ATPase" evidence="2">
    <location>
        <begin position="42"/>
        <end position="187"/>
    </location>
</feature>
<evidence type="ECO:0000313" key="4">
    <source>
        <dbReference type="Proteomes" id="UP001138802"/>
    </source>
</evidence>
<comment type="caution">
    <text evidence="3">The sequence shown here is derived from an EMBL/GenBank/DDBJ whole genome shotgun (WGS) entry which is preliminary data.</text>
</comment>
<gene>
    <name evidence="3" type="ORF">CKO25_04710</name>
</gene>
<dbReference type="CDD" id="cd00009">
    <property type="entry name" value="AAA"/>
    <property type="match status" value="1"/>
</dbReference>
<dbReference type="InterPro" id="IPR049945">
    <property type="entry name" value="AAA_22"/>
</dbReference>